<dbReference type="Proteomes" id="UP000886595">
    <property type="component" value="Unassembled WGS sequence"/>
</dbReference>
<evidence type="ECO:0000313" key="10">
    <source>
        <dbReference type="Proteomes" id="UP000886595"/>
    </source>
</evidence>
<keyword evidence="6" id="KW-0539">Nucleus</keyword>
<evidence type="ECO:0000313" key="9">
    <source>
        <dbReference type="EMBL" id="KAG2320870.1"/>
    </source>
</evidence>
<dbReference type="PANTHER" id="PTHR31674">
    <property type="entry name" value="B3 DOMAIN-CONTAINING PROTEIN REM-LIKE 3-RELATED"/>
    <property type="match status" value="1"/>
</dbReference>
<feature type="region of interest" description="Disordered" evidence="7">
    <location>
        <begin position="455"/>
        <end position="493"/>
    </location>
</feature>
<comment type="subcellular location">
    <subcellularLocation>
        <location evidence="1">Nucleus</location>
    </subcellularLocation>
</comment>
<dbReference type="SMART" id="SM01019">
    <property type="entry name" value="B3"/>
    <property type="match status" value="3"/>
</dbReference>
<dbReference type="InterPro" id="IPR015300">
    <property type="entry name" value="DNA-bd_pseudobarrel_sf"/>
</dbReference>
<feature type="region of interest" description="Disordered" evidence="7">
    <location>
        <begin position="104"/>
        <end position="137"/>
    </location>
</feature>
<sequence>MSQRRRYGAAHKGEDAARSSRRRSGGSRDVAASKQILYGVRSNIRDGGAHETSTEKVVSEDDRLENFLSSKRDQSSRSLQVKLQVGTRDKPVLCLCLPERTNRDDVSPLSSSTSSGDESNKSQESKGESLGDRRASSSYSQDRFVTLTLSQKAVKRYQLTIPVAFFLKHIQGRNDHVKIAKLTTDASDKTWTVKIDGSKLTDGWEDFAVAHDLRIGDIIVFRHEGELVFHVTAMGPSCYHSHFVAKVSASNLRLDRLYLPMSFARTNGLDKMNGEKIILLNEEGRSWSLILKHDKSDRHTFIRPGWRRFCTENEMNHGYCTLKLVQKSGPPVIKLCGRENSRPEPVPVSPSHHSCYTGCVTSNSLKTDKLYLGKTFVSANGLDRGCSEIVLKNERGGRWSLALRCYDSAYRTYVGPGWRTFCQVNGIKAGDSFTFKLVGKGDKPVLLLYTCKTPVECPEESSGSDTSSGDDSSESQESEDESLGNKNISRRVR</sequence>
<keyword evidence="10" id="KW-1185">Reference proteome</keyword>
<keyword evidence="3" id="KW-0805">Transcription regulation</keyword>
<reference evidence="9 10" key="1">
    <citation type="submission" date="2020-02" db="EMBL/GenBank/DDBJ databases">
        <authorList>
            <person name="Ma Q."/>
            <person name="Huang Y."/>
            <person name="Song X."/>
            <person name="Pei D."/>
        </authorList>
    </citation>
    <scope>NUCLEOTIDE SEQUENCE [LARGE SCALE GENOMIC DNA]</scope>
    <source>
        <strain evidence="9">Sxm20200214</strain>
        <tissue evidence="9">Leaf</tissue>
    </source>
</reference>
<keyword evidence="2" id="KW-0677">Repeat</keyword>
<dbReference type="Pfam" id="PF02362">
    <property type="entry name" value="B3"/>
    <property type="match status" value="3"/>
</dbReference>
<evidence type="ECO:0000256" key="7">
    <source>
        <dbReference type="SAM" id="MobiDB-lite"/>
    </source>
</evidence>
<evidence type="ECO:0000256" key="4">
    <source>
        <dbReference type="ARBA" id="ARBA00023125"/>
    </source>
</evidence>
<dbReference type="InterPro" id="IPR039218">
    <property type="entry name" value="REM_fam"/>
</dbReference>
<feature type="compositionally biased region" description="Basic and acidic residues" evidence="7">
    <location>
        <begin position="118"/>
        <end position="135"/>
    </location>
</feature>
<dbReference type="AlphaFoldDB" id="A0A8X7W1N0"/>
<comment type="caution">
    <text evidence="9">The sequence shown here is derived from an EMBL/GenBank/DDBJ whole genome shotgun (WGS) entry which is preliminary data.</text>
</comment>
<feature type="compositionally biased region" description="Low complexity" evidence="7">
    <location>
        <begin position="460"/>
        <end position="470"/>
    </location>
</feature>
<feature type="region of interest" description="Disordered" evidence="7">
    <location>
        <begin position="1"/>
        <end position="61"/>
    </location>
</feature>
<feature type="domain" description="TF-B3" evidence="8">
    <location>
        <begin position="242"/>
        <end position="339"/>
    </location>
</feature>
<gene>
    <name evidence="9" type="ORF">Bca52824_014083</name>
</gene>
<dbReference type="OrthoDB" id="1109907at2759"/>
<dbReference type="SUPFAM" id="SSF101936">
    <property type="entry name" value="DNA-binding pseudobarrel domain"/>
    <property type="match status" value="3"/>
</dbReference>
<dbReference type="GO" id="GO:0003677">
    <property type="term" value="F:DNA binding"/>
    <property type="evidence" value="ECO:0007669"/>
    <property type="project" value="UniProtKB-KW"/>
</dbReference>
<dbReference type="CDD" id="cd10017">
    <property type="entry name" value="B3_DNA"/>
    <property type="match status" value="3"/>
</dbReference>
<dbReference type="PANTHER" id="PTHR31674:SF64">
    <property type="entry name" value="TF-B3 DOMAIN-CONTAINING PROTEIN"/>
    <property type="match status" value="1"/>
</dbReference>
<proteinExistence type="predicted"/>
<evidence type="ECO:0000256" key="6">
    <source>
        <dbReference type="ARBA" id="ARBA00023242"/>
    </source>
</evidence>
<dbReference type="PROSITE" id="PS50863">
    <property type="entry name" value="B3"/>
    <property type="match status" value="3"/>
</dbReference>
<feature type="compositionally biased region" description="Basic and acidic residues" evidence="7">
    <location>
        <begin position="43"/>
        <end position="61"/>
    </location>
</feature>
<keyword evidence="4" id="KW-0238">DNA-binding</keyword>
<evidence type="ECO:0000256" key="1">
    <source>
        <dbReference type="ARBA" id="ARBA00004123"/>
    </source>
</evidence>
<evidence type="ECO:0000259" key="8">
    <source>
        <dbReference type="PROSITE" id="PS50863"/>
    </source>
</evidence>
<dbReference type="Gene3D" id="2.40.330.10">
    <property type="entry name" value="DNA-binding pseudobarrel domain"/>
    <property type="match status" value="3"/>
</dbReference>
<dbReference type="GO" id="GO:0005634">
    <property type="term" value="C:nucleus"/>
    <property type="evidence" value="ECO:0007669"/>
    <property type="project" value="UniProtKB-SubCell"/>
</dbReference>
<accession>A0A8X7W1N0</accession>
<dbReference type="EMBL" id="JAAMPC010000003">
    <property type="protein sequence ID" value="KAG2320870.1"/>
    <property type="molecule type" value="Genomic_DNA"/>
</dbReference>
<organism evidence="9 10">
    <name type="scientific">Brassica carinata</name>
    <name type="common">Ethiopian mustard</name>
    <name type="synonym">Abyssinian cabbage</name>
    <dbReference type="NCBI Taxonomy" id="52824"/>
    <lineage>
        <taxon>Eukaryota</taxon>
        <taxon>Viridiplantae</taxon>
        <taxon>Streptophyta</taxon>
        <taxon>Embryophyta</taxon>
        <taxon>Tracheophyta</taxon>
        <taxon>Spermatophyta</taxon>
        <taxon>Magnoliopsida</taxon>
        <taxon>eudicotyledons</taxon>
        <taxon>Gunneridae</taxon>
        <taxon>Pentapetalae</taxon>
        <taxon>rosids</taxon>
        <taxon>malvids</taxon>
        <taxon>Brassicales</taxon>
        <taxon>Brassicaceae</taxon>
        <taxon>Brassiceae</taxon>
        <taxon>Brassica</taxon>
    </lineage>
</organism>
<evidence type="ECO:0000256" key="2">
    <source>
        <dbReference type="ARBA" id="ARBA00022737"/>
    </source>
</evidence>
<feature type="compositionally biased region" description="Acidic residues" evidence="7">
    <location>
        <begin position="471"/>
        <end position="482"/>
    </location>
</feature>
<feature type="domain" description="TF-B3" evidence="8">
    <location>
        <begin position="355"/>
        <end position="451"/>
    </location>
</feature>
<evidence type="ECO:0000256" key="5">
    <source>
        <dbReference type="ARBA" id="ARBA00023163"/>
    </source>
</evidence>
<name>A0A8X7W1N0_BRACI</name>
<keyword evidence="5" id="KW-0804">Transcription</keyword>
<protein>
    <recommendedName>
        <fullName evidence="8">TF-B3 domain-containing protein</fullName>
    </recommendedName>
</protein>
<dbReference type="InterPro" id="IPR003340">
    <property type="entry name" value="B3_DNA-bd"/>
</dbReference>
<evidence type="ECO:0000256" key="3">
    <source>
        <dbReference type="ARBA" id="ARBA00023015"/>
    </source>
</evidence>
<dbReference type="FunFam" id="2.40.330.10:FF:000009">
    <property type="entry name" value="Transcriptional factor B3 family protein"/>
    <property type="match status" value="1"/>
</dbReference>
<feature type="compositionally biased region" description="Low complexity" evidence="7">
    <location>
        <begin position="107"/>
        <end position="117"/>
    </location>
</feature>
<feature type="domain" description="TF-B3" evidence="8">
    <location>
        <begin position="144"/>
        <end position="237"/>
    </location>
</feature>